<feature type="region of interest" description="Disordered" evidence="3">
    <location>
        <begin position="349"/>
        <end position="372"/>
    </location>
</feature>
<dbReference type="RefSeq" id="WP_061080595.1">
    <property type="nucleotide sequence ID" value="NZ_JAAXPG010000031.1"/>
</dbReference>
<feature type="transmembrane region" description="Helical" evidence="4">
    <location>
        <begin position="305"/>
        <end position="328"/>
    </location>
</feature>
<feature type="transmembrane region" description="Helical" evidence="4">
    <location>
        <begin position="20"/>
        <end position="38"/>
    </location>
</feature>
<proteinExistence type="inferred from homology"/>
<dbReference type="InterPro" id="IPR000462">
    <property type="entry name" value="CDP-OH_P_trans"/>
</dbReference>
<feature type="transmembrane region" description="Helical" evidence="4">
    <location>
        <begin position="140"/>
        <end position="159"/>
    </location>
</feature>
<comment type="caution">
    <text evidence="5">The sequence shown here is derived from an EMBL/GenBank/DDBJ whole genome shotgun (WGS) entry which is preliminary data.</text>
</comment>
<gene>
    <name evidence="5" type="ORF">HGB44_25900</name>
</gene>
<accession>A0A7X6MIC9</accession>
<comment type="similarity">
    <text evidence="2">Belongs to the CDP-alcohol phosphatidyltransferase class-I family.</text>
</comment>
<dbReference type="AlphaFoldDB" id="A0A7X6MIC9"/>
<evidence type="ECO:0000313" key="5">
    <source>
        <dbReference type="EMBL" id="NKZ01075.1"/>
    </source>
</evidence>
<evidence type="ECO:0000256" key="1">
    <source>
        <dbReference type="ARBA" id="ARBA00022679"/>
    </source>
</evidence>
<reference evidence="5 6" key="1">
    <citation type="submission" date="2020-04" db="EMBL/GenBank/DDBJ databases">
        <title>MicrobeNet Type strains.</title>
        <authorList>
            <person name="Nicholson A.C."/>
        </authorList>
    </citation>
    <scope>NUCLEOTIDE SEQUENCE [LARGE SCALE GENOMIC DNA]</scope>
    <source>
        <strain evidence="5 6">ATCC 23612</strain>
    </source>
</reference>
<evidence type="ECO:0000313" key="6">
    <source>
        <dbReference type="Proteomes" id="UP000553209"/>
    </source>
</evidence>
<dbReference type="InterPro" id="IPR048254">
    <property type="entry name" value="CDP_ALCOHOL_P_TRANSF_CS"/>
</dbReference>
<evidence type="ECO:0000256" key="2">
    <source>
        <dbReference type="RuleBase" id="RU003750"/>
    </source>
</evidence>
<feature type="transmembrane region" description="Helical" evidence="4">
    <location>
        <begin position="50"/>
        <end position="67"/>
    </location>
</feature>
<feature type="region of interest" description="Disordered" evidence="3">
    <location>
        <begin position="186"/>
        <end position="205"/>
    </location>
</feature>
<sequence>MPGFTLDEVRARTLKERDSWWTVYLVDPIAVRLVRLVANRTSITPNQLTVVALFLGLGAAVCFSLGYRHFLALGALLYLLSFLMDCTDGKLARLTGSESLFGSWMDYVSDRFRVLVCVVALMGGQYVVAEDAEGNGPVWFVWLALAVVFLDMLRYLNALQVYKVRREMRSHLAAALERARATLSMLEPEEDDTGSATGAGGRTMSDGGEQAVLRHGIGVLEQILHSQNEREARNQRTAGKQPDLTLPKVDLHQEFRNRFPWYQRFWSALNARRIRTHLVGGIEFQMSVFVIAPLAAAAFGAPSLIGWITAVAGVLLLAFEIAIIYKLWLSTRDFFRVVDGIDSALRFSGPSDGAEEGSRDTGSDTGSQTTLR</sequence>
<evidence type="ECO:0000256" key="3">
    <source>
        <dbReference type="SAM" id="MobiDB-lite"/>
    </source>
</evidence>
<name>A0A7X6MIC9_9ACTN</name>
<keyword evidence="4" id="KW-0812">Transmembrane</keyword>
<dbReference type="Pfam" id="PF01066">
    <property type="entry name" value="CDP-OH_P_transf"/>
    <property type="match status" value="1"/>
</dbReference>
<protein>
    <submittedName>
        <fullName evidence="5">CDP-alcohol phosphatidyltransferase family protein</fullName>
    </submittedName>
</protein>
<dbReference type="Proteomes" id="UP000553209">
    <property type="component" value="Unassembled WGS sequence"/>
</dbReference>
<dbReference type="InterPro" id="IPR043130">
    <property type="entry name" value="CDP-OH_PTrfase_TM_dom"/>
</dbReference>
<dbReference type="GO" id="GO:0016020">
    <property type="term" value="C:membrane"/>
    <property type="evidence" value="ECO:0007669"/>
    <property type="project" value="InterPro"/>
</dbReference>
<feature type="compositionally biased region" description="Polar residues" evidence="3">
    <location>
        <begin position="363"/>
        <end position="372"/>
    </location>
</feature>
<evidence type="ECO:0000256" key="4">
    <source>
        <dbReference type="SAM" id="Phobius"/>
    </source>
</evidence>
<keyword evidence="4" id="KW-0472">Membrane</keyword>
<dbReference type="GO" id="GO:0008654">
    <property type="term" value="P:phospholipid biosynthetic process"/>
    <property type="evidence" value="ECO:0007669"/>
    <property type="project" value="InterPro"/>
</dbReference>
<organism evidence="5 6">
    <name type="scientific">Nocardiopsis alborubida</name>
    <dbReference type="NCBI Taxonomy" id="146802"/>
    <lineage>
        <taxon>Bacteria</taxon>
        <taxon>Bacillati</taxon>
        <taxon>Actinomycetota</taxon>
        <taxon>Actinomycetes</taxon>
        <taxon>Streptosporangiales</taxon>
        <taxon>Nocardiopsidaceae</taxon>
        <taxon>Nocardiopsis</taxon>
    </lineage>
</organism>
<dbReference type="PROSITE" id="PS00379">
    <property type="entry name" value="CDP_ALCOHOL_P_TRANSF"/>
    <property type="match status" value="1"/>
</dbReference>
<dbReference type="GO" id="GO:0016780">
    <property type="term" value="F:phosphotransferase activity, for other substituted phosphate groups"/>
    <property type="evidence" value="ECO:0007669"/>
    <property type="project" value="InterPro"/>
</dbReference>
<dbReference type="Gene3D" id="1.20.120.1760">
    <property type="match status" value="1"/>
</dbReference>
<keyword evidence="6" id="KW-1185">Reference proteome</keyword>
<dbReference type="EMBL" id="JAAXPG010000031">
    <property type="protein sequence ID" value="NKZ01075.1"/>
    <property type="molecule type" value="Genomic_DNA"/>
</dbReference>
<keyword evidence="1 2" id="KW-0808">Transferase</keyword>
<feature type="transmembrane region" description="Helical" evidence="4">
    <location>
        <begin position="278"/>
        <end position="299"/>
    </location>
</feature>
<keyword evidence="4" id="KW-1133">Transmembrane helix</keyword>